<accession>A0ABT2URZ4</accession>
<evidence type="ECO:0000313" key="2">
    <source>
        <dbReference type="EMBL" id="MCU6797443.1"/>
    </source>
</evidence>
<evidence type="ECO:0000256" key="1">
    <source>
        <dbReference type="SAM" id="Phobius"/>
    </source>
</evidence>
<feature type="transmembrane region" description="Helical" evidence="1">
    <location>
        <begin position="148"/>
        <end position="169"/>
    </location>
</feature>
<proteinExistence type="predicted"/>
<protein>
    <submittedName>
        <fullName evidence="2">DUF2306 domain-containing protein</fullName>
    </submittedName>
</protein>
<dbReference type="Pfam" id="PF10067">
    <property type="entry name" value="DUF2306"/>
    <property type="match status" value="1"/>
</dbReference>
<name>A0ABT2URZ4_9BACL</name>
<evidence type="ECO:0000313" key="3">
    <source>
        <dbReference type="Proteomes" id="UP001652445"/>
    </source>
</evidence>
<gene>
    <name evidence="2" type="ORF">OB236_35495</name>
</gene>
<dbReference type="InterPro" id="IPR018750">
    <property type="entry name" value="DUF2306_membrane"/>
</dbReference>
<reference evidence="2 3" key="1">
    <citation type="submission" date="2022-09" db="EMBL/GenBank/DDBJ databases">
        <authorList>
            <person name="Han X.L."/>
            <person name="Wang Q."/>
            <person name="Lu T."/>
        </authorList>
    </citation>
    <scope>NUCLEOTIDE SEQUENCE [LARGE SCALE GENOMIC DNA]</scope>
    <source>
        <strain evidence="2 3">WQ 127069</strain>
    </source>
</reference>
<feature type="transmembrane region" description="Helical" evidence="1">
    <location>
        <begin position="7"/>
        <end position="29"/>
    </location>
</feature>
<comment type="caution">
    <text evidence="2">The sequence shown here is derived from an EMBL/GenBank/DDBJ whole genome shotgun (WGS) entry which is preliminary data.</text>
</comment>
<feature type="transmembrane region" description="Helical" evidence="1">
    <location>
        <begin position="49"/>
        <end position="77"/>
    </location>
</feature>
<feature type="transmembrane region" description="Helical" evidence="1">
    <location>
        <begin position="175"/>
        <end position="196"/>
    </location>
</feature>
<keyword evidence="1" id="KW-1133">Transmembrane helix</keyword>
<keyword evidence="3" id="KW-1185">Reference proteome</keyword>
<keyword evidence="1" id="KW-0812">Transmembrane</keyword>
<organism evidence="2 3">
    <name type="scientific">Paenibacillus baimaensis</name>
    <dbReference type="NCBI Taxonomy" id="2982185"/>
    <lineage>
        <taxon>Bacteria</taxon>
        <taxon>Bacillati</taxon>
        <taxon>Bacillota</taxon>
        <taxon>Bacilli</taxon>
        <taxon>Bacillales</taxon>
        <taxon>Paenibacillaceae</taxon>
        <taxon>Paenibacillus</taxon>
    </lineage>
</organism>
<feature type="transmembrane region" description="Helical" evidence="1">
    <location>
        <begin position="89"/>
        <end position="109"/>
    </location>
</feature>
<feature type="transmembrane region" description="Helical" evidence="1">
    <location>
        <begin position="115"/>
        <end position="136"/>
    </location>
</feature>
<dbReference type="RefSeq" id="WP_262688230.1">
    <property type="nucleotide sequence ID" value="NZ_JAOQIO010000121.1"/>
</dbReference>
<dbReference type="Proteomes" id="UP001652445">
    <property type="component" value="Unassembled WGS sequence"/>
</dbReference>
<keyword evidence="1" id="KW-0472">Membrane</keyword>
<dbReference type="EMBL" id="JAOQIO010000121">
    <property type="protein sequence ID" value="MCU6797443.1"/>
    <property type="molecule type" value="Genomic_DNA"/>
</dbReference>
<sequence>MLKSSSYYLIMLAIIICFIVYVIYMNFIYDPQAASFLDHKLNKKFNAPVWLNVMYVHVLCACLAMVSGAINFSQTILRNYRKLHKINGYVYLAAVIIVDVTSGYMAPFATGGKAVSIAFNLLNIVWPIMTVIAILKIRKKQVKAHRKWMTRSYAFCFTNLFIHTITYVLHDGIGIGFVTSYTIGVYGSLLLLPVIAEIINIKFHSSTPTEPKFN</sequence>